<accession>C7LS09</accession>
<dbReference type="OrthoDB" id="10008294at2"/>
<dbReference type="RefSeq" id="WP_015773486.1">
    <property type="nucleotide sequence ID" value="NC_013173.1"/>
</dbReference>
<reference evidence="2 3" key="1">
    <citation type="journal article" date="2009" name="Stand. Genomic Sci.">
        <title>Complete genome sequence of Desulfomicrobium baculatum type strain (X).</title>
        <authorList>
            <person name="Copeland A."/>
            <person name="Spring S."/>
            <person name="Goker M."/>
            <person name="Schneider S."/>
            <person name="Lapidus A."/>
            <person name="Del Rio T.G."/>
            <person name="Tice H."/>
            <person name="Cheng J.F."/>
            <person name="Chen F."/>
            <person name="Nolan M."/>
            <person name="Bruce D."/>
            <person name="Goodwin L."/>
            <person name="Pitluck S."/>
            <person name="Ivanova N."/>
            <person name="Mavrommatis K."/>
            <person name="Ovchinnikova G."/>
            <person name="Pati A."/>
            <person name="Chen A."/>
            <person name="Palaniappan K."/>
            <person name="Land M."/>
            <person name="Hauser L."/>
            <person name="Chang Y.J."/>
            <person name="Jeffries C.C."/>
            <person name="Meincke L."/>
            <person name="Sims D."/>
            <person name="Brettin T."/>
            <person name="Detter J.C."/>
            <person name="Han C."/>
            <person name="Chain P."/>
            <person name="Bristow J."/>
            <person name="Eisen J.A."/>
            <person name="Markowitz V."/>
            <person name="Hugenholtz P."/>
            <person name="Kyrpides N.C."/>
            <person name="Klenk H.P."/>
            <person name="Lucas S."/>
        </authorList>
    </citation>
    <scope>NUCLEOTIDE SEQUENCE [LARGE SCALE GENOMIC DNA]</scope>
    <source>
        <strain evidence="3">DSM 4028 / VKM B-1378 / X</strain>
    </source>
</reference>
<dbReference type="Proteomes" id="UP000002216">
    <property type="component" value="Chromosome"/>
</dbReference>
<evidence type="ECO:0000313" key="2">
    <source>
        <dbReference type="EMBL" id="ACU89392.1"/>
    </source>
</evidence>
<organism evidence="2 3">
    <name type="scientific">Desulfomicrobium baculatum (strain DSM 4028 / VKM B-1378 / X)</name>
    <name type="common">Desulfovibrio baculatus</name>
    <dbReference type="NCBI Taxonomy" id="525897"/>
    <lineage>
        <taxon>Bacteria</taxon>
        <taxon>Pseudomonadati</taxon>
        <taxon>Thermodesulfobacteriota</taxon>
        <taxon>Desulfovibrionia</taxon>
        <taxon>Desulfovibrionales</taxon>
        <taxon>Desulfomicrobiaceae</taxon>
        <taxon>Desulfomicrobium</taxon>
    </lineage>
</organism>
<keyword evidence="3" id="KW-1185">Reference proteome</keyword>
<name>C7LS09_DESBD</name>
<dbReference type="EMBL" id="CP001629">
    <property type="protein sequence ID" value="ACU89392.1"/>
    <property type="molecule type" value="Genomic_DNA"/>
</dbReference>
<sequence length="174" mass="20886">MRTVDRFNTKQANRVYRNSKVIYQFAKYGSKGFYKINPTLIFIDAAISLGELFISYSQYKKVKEQNIQLEIQIETLKKEFNNLKKRLQIEEDKFKFELKNNSKLIENRLKANEQNKIILKVAYKTAQEYFYLMRVEVEKYKKEYPFSKETQQIERQYYEAVTAYAEISLDYIGG</sequence>
<dbReference type="KEGG" id="dba:Dbac_1293"/>
<dbReference type="AlphaFoldDB" id="C7LS09"/>
<protein>
    <submittedName>
        <fullName evidence="2">Uncharacterized protein</fullName>
    </submittedName>
</protein>
<dbReference type="STRING" id="525897.Dbac_1293"/>
<dbReference type="HOGENOM" id="CLU_1537604_0_0_7"/>
<gene>
    <name evidence="2" type="ordered locus">Dbac_1293</name>
</gene>
<evidence type="ECO:0000256" key="1">
    <source>
        <dbReference type="SAM" id="Coils"/>
    </source>
</evidence>
<evidence type="ECO:0000313" key="3">
    <source>
        <dbReference type="Proteomes" id="UP000002216"/>
    </source>
</evidence>
<feature type="coiled-coil region" evidence="1">
    <location>
        <begin position="59"/>
        <end position="93"/>
    </location>
</feature>
<keyword evidence="1" id="KW-0175">Coiled coil</keyword>
<dbReference type="eggNOG" id="ENOG5034A7S">
    <property type="taxonomic scope" value="Bacteria"/>
</dbReference>
<proteinExistence type="predicted"/>